<accession>A0ABU7JGZ0</accession>
<comment type="caution">
    <text evidence="1">The sequence shown here is derived from an EMBL/GenBank/DDBJ whole genome shotgun (WGS) entry which is preliminary data.</text>
</comment>
<name>A0ABU7JGZ0_9GAMM</name>
<sequence length="405" mass="46536">MKYFNPLRQAVASFQPLLYGFIAALFGGMAFSGQAQEWQWHGFMAQGMIQADKSNFINRSGDPSFALTEVGLNASLQLQPSFRLAGQVVYLDGGNRYPDGLKLDYLFVDWSLMSQLDWQINAYAGRFKNQHWLYSSTRDVPLTRPSIVLPQSVYFDAFRDIAVSSDGVALKARVNSAVGHWELNWSLGATPLSDKQTSLLLGESVLGKSQQKYVHQASMFWQPELSNWTLGISLLDSEFSFRRAEGDDFWDADFVVQRVMFNAQYQQERWQLVSEIFQERMDTRGFFSPAFEVQQFGQGGYLQGSYQLNSKLRFNATMDYFVANKDDRQGRQLAEASQGMVPEHFGYQHSFMLAASRELAPRVRLQLEHHWVHGTGRLAPVIVPELDKNRQPYWQLWAVQLMYWF</sequence>
<dbReference type="Proteomes" id="UP001339167">
    <property type="component" value="Unassembled WGS sequence"/>
</dbReference>
<keyword evidence="2" id="KW-1185">Reference proteome</keyword>
<proteinExistence type="predicted"/>
<evidence type="ECO:0000313" key="2">
    <source>
        <dbReference type="Proteomes" id="UP001339167"/>
    </source>
</evidence>
<protein>
    <submittedName>
        <fullName evidence="1">Uncharacterized protein</fullName>
    </submittedName>
</protein>
<organism evidence="1 2">
    <name type="scientific">Alkalimonas mucilaginosa</name>
    <dbReference type="NCBI Taxonomy" id="3057676"/>
    <lineage>
        <taxon>Bacteria</taxon>
        <taxon>Pseudomonadati</taxon>
        <taxon>Pseudomonadota</taxon>
        <taxon>Gammaproteobacteria</taxon>
        <taxon>Alkalimonas</taxon>
    </lineage>
</organism>
<dbReference type="SUPFAM" id="SSF56935">
    <property type="entry name" value="Porins"/>
    <property type="match status" value="1"/>
</dbReference>
<dbReference type="RefSeq" id="WP_330088232.1">
    <property type="nucleotide sequence ID" value="NZ_JAUGZK010000008.1"/>
</dbReference>
<dbReference type="EMBL" id="JAUGZK010000008">
    <property type="protein sequence ID" value="MEE2024907.1"/>
    <property type="molecule type" value="Genomic_DNA"/>
</dbReference>
<reference evidence="1 2" key="1">
    <citation type="submission" date="2023-06" db="EMBL/GenBank/DDBJ databases">
        <title>Alkalimonas sp., MEB004 an alkaliphilic bacterium isolated from Lonar Lake, India.</title>
        <authorList>
            <person name="Joshi A."/>
            <person name="Thite S."/>
        </authorList>
    </citation>
    <scope>NUCLEOTIDE SEQUENCE [LARGE SCALE GENOMIC DNA]</scope>
    <source>
        <strain evidence="1 2">MEB004</strain>
    </source>
</reference>
<gene>
    <name evidence="1" type="ORF">QWF21_11675</name>
</gene>
<evidence type="ECO:0000313" key="1">
    <source>
        <dbReference type="EMBL" id="MEE2024907.1"/>
    </source>
</evidence>